<comment type="caution">
    <text evidence="1">The sequence shown here is derived from an EMBL/GenBank/DDBJ whole genome shotgun (WGS) entry which is preliminary data.</text>
</comment>
<name>A0ABW6HIT3_9FLAO</name>
<keyword evidence="2" id="KW-1185">Reference proteome</keyword>
<dbReference type="RefSeq" id="WP_379856779.1">
    <property type="nucleotide sequence ID" value="NZ_JBHZQA010000002.1"/>
</dbReference>
<evidence type="ECO:0000313" key="2">
    <source>
        <dbReference type="Proteomes" id="UP001600039"/>
    </source>
</evidence>
<gene>
    <name evidence="1" type="ORF">ACFX5D_02990</name>
</gene>
<proteinExistence type="predicted"/>
<dbReference type="EMBL" id="JBHZQA010000002">
    <property type="protein sequence ID" value="MFE3846931.1"/>
    <property type="molecule type" value="Genomic_DNA"/>
</dbReference>
<organism evidence="1 2">
    <name type="scientific">Flavobacterium fructosi</name>
    <dbReference type="NCBI Taxonomy" id="3230416"/>
    <lineage>
        <taxon>Bacteria</taxon>
        <taxon>Pseudomonadati</taxon>
        <taxon>Bacteroidota</taxon>
        <taxon>Flavobacteriia</taxon>
        <taxon>Flavobacteriales</taxon>
        <taxon>Flavobacteriaceae</taxon>
        <taxon>Flavobacterium</taxon>
    </lineage>
</organism>
<reference evidence="1 2" key="1">
    <citation type="submission" date="2024-06" db="EMBL/GenBank/DDBJ databases">
        <title>Flavobacterium spp. isolated from glacier.</title>
        <authorList>
            <person name="Han D."/>
        </authorList>
    </citation>
    <scope>NUCLEOTIDE SEQUENCE [LARGE SCALE GENOMIC DNA]</scope>
    <source>
        <strain evidence="1 2">LB3P45</strain>
    </source>
</reference>
<dbReference type="Proteomes" id="UP001600039">
    <property type="component" value="Unassembled WGS sequence"/>
</dbReference>
<sequence>MKKLMFSLIILSNLISYSQEIRNTDRFFFNSQKYNYLHFSWGQSSYSKPFKIIVCSSNDLKTIETNLRICQKFKLEYTDYYILSLTDFSKSHQYIKIIKAFLLRVDEKRIARNLSRVIVREKMKNKTKFNTETKNFKEVFETTNLNDVEDLYINIKPELICNTVRGLVLPK</sequence>
<accession>A0ABW6HIT3</accession>
<protein>
    <submittedName>
        <fullName evidence="1">Uncharacterized protein</fullName>
    </submittedName>
</protein>
<evidence type="ECO:0000313" key="1">
    <source>
        <dbReference type="EMBL" id="MFE3846931.1"/>
    </source>
</evidence>